<dbReference type="eggNOG" id="ENOG502RIZH">
    <property type="taxonomic scope" value="Eukaryota"/>
</dbReference>
<feature type="domain" description="C1q" evidence="9">
    <location>
        <begin position="867"/>
        <end position="1015"/>
    </location>
</feature>
<dbReference type="GO" id="GO:0030023">
    <property type="term" value="F:extracellular matrix constituent conferring elasticity"/>
    <property type="evidence" value="ECO:0007669"/>
    <property type="project" value="TreeGrafter"/>
</dbReference>
<proteinExistence type="predicted"/>
<dbReference type="SUPFAM" id="SSF57997">
    <property type="entry name" value="Tropomyosin"/>
    <property type="match status" value="1"/>
</dbReference>
<keyword evidence="3" id="KW-0272">Extracellular matrix</keyword>
<dbReference type="FunFam" id="2.60.120.40:FF:000010">
    <property type="entry name" value="EMILIN-1 protein"/>
    <property type="match status" value="1"/>
</dbReference>
<evidence type="ECO:0000256" key="6">
    <source>
        <dbReference type="ARBA" id="ARBA00023157"/>
    </source>
</evidence>
<feature type="domain" description="EMI" evidence="10">
    <location>
        <begin position="38"/>
        <end position="115"/>
    </location>
</feature>
<evidence type="ECO:0000256" key="7">
    <source>
        <dbReference type="SAM" id="Coils"/>
    </source>
</evidence>
<evidence type="ECO:0000256" key="4">
    <source>
        <dbReference type="ARBA" id="ARBA00022729"/>
    </source>
</evidence>
<dbReference type="InterPro" id="IPR001073">
    <property type="entry name" value="C1q_dom"/>
</dbReference>
<keyword evidence="6" id="KW-1015">Disulfide bond</keyword>
<name>A0A151N0N8_ALLMI</name>
<dbReference type="InterPro" id="IPR050392">
    <property type="entry name" value="Collagen/C1q_domain"/>
</dbReference>
<evidence type="ECO:0000256" key="1">
    <source>
        <dbReference type="ARBA" id="ARBA00004498"/>
    </source>
</evidence>
<evidence type="ECO:0000259" key="9">
    <source>
        <dbReference type="PROSITE" id="PS50871"/>
    </source>
</evidence>
<sequence>MGLGLSAPLLLPVLPGTRQQHPQGATPPARSPPGPAPPSNWCAYVVTRAVSCVVEDGVDTFVKPDYQLCGWGQLQCPRALAYRSFVRPRYKVAYKTVTDLEWRCCHGYAGNDCLEGPAQAPALTTTRPRPRPGRPTLSGFGNPLSGLGGEGPGDSEKVKELEEKVQSLSQQLQDLQSTVRSGGETLTTEVRRAVEASLNGKAPADAAAAPEVQETLDAIQRRLESLDNRITSHAAELDHLSHSPGGRQGAVVPGAAGELEQRVQEACAPCLAGTEGLRRQQAEDRERLRGLEKLVGSVDQRNREAVEGVRRHVSALASRLPQDCCASLEGLQRRLDDLERRLDVVAGSFTVLNGRLDHELSGLERAEPGAVPDMGLDGRLAILEGRVNTTQRSLEEHDLQLQADLRAHVADELAQAGERLDSRLRGAEGHLADLDARLGGFQGHVSQALRNLSGELEELKGSAGLPGSAVARLEELEQRVQDCGQLCPTAGGGPQDGDAGLHALERHVLDVEEQLRGLSAGLQQLGAGRDALGGAVRGLQGIVGKLGARLDGLEGTRGLASLHKDLALYYNRTGTRLGRLEDALRGGCGQACPGLQEELGRLRAEVAACALPCQSGPGPGPGPGPGEELPEAHKPLDGFSVFGGVSGVDLKALQGELSEVILSFSSHNDTLRGLQATMEKHQTDLRQLDTTKDHIIAEINKVQAELTEHVADSDTRFETLAHLPAPTCQPGLDERLAKLESVCEQLDTVGGSLRKVKEGLGRHVAGLWGGLSELNATLRTHGALLDKLYAGAQLVPLARSINALNASLQHLLAQVQDLALQDRTGPPGPEGPPGFPGPPGPAGPPGKDGIEGPVGPPGLRGERGDAAVVPHVSFSAALTWEHVDPGTIPFDKVLVNDGGAYDPDSGTFVAPVAGRYFISVVLTGHKHEKIEAVLSRSNQGIARIDSAGYQPEGLENKPVAEHQPSPGALGVFALVLPLEAGDSLCVDLVMGRLAHSPDEPLTIFSGVLLYEGDEDGA</sequence>
<keyword evidence="12" id="KW-1185">Reference proteome</keyword>
<accession>A0A151N0N8</accession>
<evidence type="ECO:0000256" key="5">
    <source>
        <dbReference type="ARBA" id="ARBA00023054"/>
    </source>
</evidence>
<dbReference type="Pfam" id="PF01391">
    <property type="entry name" value="Collagen"/>
    <property type="match status" value="1"/>
</dbReference>
<dbReference type="Proteomes" id="UP000050525">
    <property type="component" value="Unassembled WGS sequence"/>
</dbReference>
<dbReference type="AlphaFoldDB" id="A0A151N0N8"/>
<organism evidence="11 12">
    <name type="scientific">Alligator mississippiensis</name>
    <name type="common">American alligator</name>
    <dbReference type="NCBI Taxonomy" id="8496"/>
    <lineage>
        <taxon>Eukaryota</taxon>
        <taxon>Metazoa</taxon>
        <taxon>Chordata</taxon>
        <taxon>Craniata</taxon>
        <taxon>Vertebrata</taxon>
        <taxon>Euteleostomi</taxon>
        <taxon>Archelosauria</taxon>
        <taxon>Archosauria</taxon>
        <taxon>Crocodylia</taxon>
        <taxon>Alligatoridae</taxon>
        <taxon>Alligatorinae</taxon>
        <taxon>Alligator</taxon>
    </lineage>
</organism>
<dbReference type="STRING" id="8496.A0A151N0N8"/>
<feature type="region of interest" description="Disordered" evidence="8">
    <location>
        <begin position="16"/>
        <end position="36"/>
    </location>
</feature>
<dbReference type="PROSITE" id="PS51041">
    <property type="entry name" value="EMI"/>
    <property type="match status" value="1"/>
</dbReference>
<dbReference type="SMART" id="SM00110">
    <property type="entry name" value="C1Q"/>
    <property type="match status" value="1"/>
</dbReference>
<feature type="coiled-coil region" evidence="7">
    <location>
        <begin position="671"/>
        <end position="705"/>
    </location>
</feature>
<evidence type="ECO:0000256" key="3">
    <source>
        <dbReference type="ARBA" id="ARBA00022530"/>
    </source>
</evidence>
<feature type="region of interest" description="Disordered" evidence="8">
    <location>
        <begin position="821"/>
        <end position="864"/>
    </location>
</feature>
<dbReference type="InterPro" id="IPR008983">
    <property type="entry name" value="Tumour_necrosis_fac-like_dom"/>
</dbReference>
<feature type="coiled-coil region" evidence="7">
    <location>
        <begin position="209"/>
        <end position="236"/>
    </location>
</feature>
<comment type="subcellular location">
    <subcellularLocation>
        <location evidence="1">Secreted</location>
        <location evidence="1">Extracellular space</location>
        <location evidence="1">Extracellular matrix</location>
    </subcellularLocation>
</comment>
<dbReference type="SUPFAM" id="SSF49842">
    <property type="entry name" value="TNF-like"/>
    <property type="match status" value="1"/>
</dbReference>
<feature type="region of interest" description="Disordered" evidence="8">
    <location>
        <begin position="119"/>
        <end position="158"/>
    </location>
</feature>
<dbReference type="Gene3D" id="2.60.120.40">
    <property type="match status" value="1"/>
</dbReference>
<dbReference type="Pfam" id="PF00386">
    <property type="entry name" value="C1q"/>
    <property type="match status" value="1"/>
</dbReference>
<gene>
    <name evidence="11" type="primary">EMILIN1</name>
    <name evidence="11" type="ORF">Y1Q_0010025</name>
</gene>
<dbReference type="Pfam" id="PF07546">
    <property type="entry name" value="EMI"/>
    <property type="match status" value="1"/>
</dbReference>
<dbReference type="PROSITE" id="PS50871">
    <property type="entry name" value="C1Q"/>
    <property type="match status" value="1"/>
</dbReference>
<dbReference type="InterPro" id="IPR008160">
    <property type="entry name" value="Collagen"/>
</dbReference>
<reference evidence="11 12" key="1">
    <citation type="journal article" date="2012" name="Genome Biol.">
        <title>Sequencing three crocodilian genomes to illuminate the evolution of archosaurs and amniotes.</title>
        <authorList>
            <person name="St John J.A."/>
            <person name="Braun E.L."/>
            <person name="Isberg S.R."/>
            <person name="Miles L.G."/>
            <person name="Chong A.Y."/>
            <person name="Gongora J."/>
            <person name="Dalzell P."/>
            <person name="Moran C."/>
            <person name="Bed'hom B."/>
            <person name="Abzhanov A."/>
            <person name="Burgess S.C."/>
            <person name="Cooksey A.M."/>
            <person name="Castoe T.A."/>
            <person name="Crawford N.G."/>
            <person name="Densmore L.D."/>
            <person name="Drew J.C."/>
            <person name="Edwards S.V."/>
            <person name="Faircloth B.C."/>
            <person name="Fujita M.K."/>
            <person name="Greenwold M.J."/>
            <person name="Hoffmann F.G."/>
            <person name="Howard J.M."/>
            <person name="Iguchi T."/>
            <person name="Janes D.E."/>
            <person name="Khan S.Y."/>
            <person name="Kohno S."/>
            <person name="de Koning A.J."/>
            <person name="Lance S.L."/>
            <person name="McCarthy F.M."/>
            <person name="McCormack J.E."/>
            <person name="Merchant M.E."/>
            <person name="Peterson D.G."/>
            <person name="Pollock D.D."/>
            <person name="Pourmand N."/>
            <person name="Raney B.J."/>
            <person name="Roessler K.A."/>
            <person name="Sanford J.R."/>
            <person name="Sawyer R.H."/>
            <person name="Schmidt C.J."/>
            <person name="Triplett E.W."/>
            <person name="Tuberville T.D."/>
            <person name="Venegas-Anaya M."/>
            <person name="Howard J.T."/>
            <person name="Jarvis E.D."/>
            <person name="Guillette L.J.Jr."/>
            <person name="Glenn T.C."/>
            <person name="Green R.E."/>
            <person name="Ray D.A."/>
        </authorList>
    </citation>
    <scope>NUCLEOTIDE SEQUENCE [LARGE SCALE GENOMIC DNA]</scope>
    <source>
        <strain evidence="11">KSC_2009_1</strain>
    </source>
</reference>
<keyword evidence="2" id="KW-0964">Secreted</keyword>
<dbReference type="PANTHER" id="PTHR15427:SF1">
    <property type="entry name" value="EMILIN-1"/>
    <property type="match status" value="1"/>
</dbReference>
<keyword evidence="4" id="KW-0732">Signal</keyword>
<evidence type="ECO:0000256" key="2">
    <source>
        <dbReference type="ARBA" id="ARBA00022525"/>
    </source>
</evidence>
<protein>
    <submittedName>
        <fullName evidence="11">EMILIN-1</fullName>
    </submittedName>
</protein>
<feature type="compositionally biased region" description="Pro residues" evidence="8">
    <location>
        <begin position="826"/>
        <end position="844"/>
    </location>
</feature>
<keyword evidence="5 7" id="KW-0175">Coiled coil</keyword>
<dbReference type="EMBL" id="AKHW03004232">
    <property type="protein sequence ID" value="KYO30371.1"/>
    <property type="molecule type" value="Genomic_DNA"/>
</dbReference>
<comment type="caution">
    <text evidence="11">The sequence shown here is derived from an EMBL/GenBank/DDBJ whole genome shotgun (WGS) entry which is preliminary data.</text>
</comment>
<evidence type="ECO:0000256" key="8">
    <source>
        <dbReference type="SAM" id="MobiDB-lite"/>
    </source>
</evidence>
<dbReference type="InterPro" id="IPR011489">
    <property type="entry name" value="EMI_domain"/>
</dbReference>
<evidence type="ECO:0000259" key="10">
    <source>
        <dbReference type="PROSITE" id="PS51041"/>
    </source>
</evidence>
<evidence type="ECO:0000313" key="12">
    <source>
        <dbReference type="Proteomes" id="UP000050525"/>
    </source>
</evidence>
<evidence type="ECO:0000313" key="11">
    <source>
        <dbReference type="EMBL" id="KYO30371.1"/>
    </source>
</evidence>
<dbReference type="PANTHER" id="PTHR15427">
    <property type="entry name" value="EMILIN ELASTIN MICROFIBRIL INTERFACE-LOCATED PROTEIN ELASTIN MICROFIBRIL INTERFACER"/>
    <property type="match status" value="1"/>
</dbReference>